<reference evidence="5 6" key="1">
    <citation type="submission" date="2022-10" db="EMBL/GenBank/DDBJ databases">
        <title>Paenibacillus description and whole genome data of maize root bacterial community.</title>
        <authorList>
            <person name="Marton D."/>
            <person name="Farkas M."/>
            <person name="Cserhati M."/>
        </authorList>
    </citation>
    <scope>NUCLEOTIDE SEQUENCE [LARGE SCALE GENOMIC DNA]</scope>
    <source>
        <strain evidence="5 6">P96</strain>
    </source>
</reference>
<dbReference type="PANTHER" id="PTHR24220">
    <property type="entry name" value="IMPORT ATP-BINDING PROTEIN"/>
    <property type="match status" value="1"/>
</dbReference>
<dbReference type="PANTHER" id="PTHR24220:SF86">
    <property type="entry name" value="ABC TRANSPORTER ABCH.1"/>
    <property type="match status" value="1"/>
</dbReference>
<dbReference type="InterPro" id="IPR015854">
    <property type="entry name" value="ABC_transpr_LolD-like"/>
</dbReference>
<dbReference type="Gene3D" id="3.40.50.300">
    <property type="entry name" value="P-loop containing nucleotide triphosphate hydrolases"/>
    <property type="match status" value="1"/>
</dbReference>
<feature type="domain" description="ABC transporter" evidence="4">
    <location>
        <begin position="5"/>
        <end position="239"/>
    </location>
</feature>
<keyword evidence="1" id="KW-0813">Transport</keyword>
<dbReference type="InterPro" id="IPR003593">
    <property type="entry name" value="AAA+_ATPase"/>
</dbReference>
<keyword evidence="6" id="KW-1185">Reference proteome</keyword>
<sequence>MSHVIDIRHVRKTYRVGGQEIHALNDVNLSIEQGEFVAIMGPSGSGKSTIMNVLGCLDLPDSGEFYLDGYPVLGAKPYELALIRNRKIGFVFQKFHLLSRSTSLANVELPMIYAGMPARERKRRAAEALTHVGLGDRLKNKPNELSGGQQQRVSIARALVNDPVILLADEPTGALDSRTTVEIMDIFQRLNDQGITIVLVTHDAEVAACAKRLIYFRDGRIEKDERITPRRMTAEEVNA</sequence>
<comment type="caution">
    <text evidence="5">The sequence shown here is derived from an EMBL/GenBank/DDBJ whole genome shotgun (WGS) entry which is preliminary data.</text>
</comment>
<evidence type="ECO:0000256" key="1">
    <source>
        <dbReference type="ARBA" id="ARBA00022448"/>
    </source>
</evidence>
<keyword evidence="2" id="KW-0547">Nucleotide-binding</keyword>
<dbReference type="InterPro" id="IPR017871">
    <property type="entry name" value="ABC_transporter-like_CS"/>
</dbReference>
<dbReference type="Proteomes" id="UP001241848">
    <property type="component" value="Unassembled WGS sequence"/>
</dbReference>
<evidence type="ECO:0000256" key="3">
    <source>
        <dbReference type="ARBA" id="ARBA00022840"/>
    </source>
</evidence>
<dbReference type="CDD" id="cd03255">
    <property type="entry name" value="ABC_MJ0796_LolCDE_FtsE"/>
    <property type="match status" value="1"/>
</dbReference>
<evidence type="ECO:0000256" key="2">
    <source>
        <dbReference type="ARBA" id="ARBA00022741"/>
    </source>
</evidence>
<protein>
    <submittedName>
        <fullName evidence="5">ABC transporter ATP-binding protein</fullName>
    </submittedName>
</protein>
<accession>A0ABT9FWB8</accession>
<dbReference type="EMBL" id="JAPCKK010000031">
    <property type="protein sequence ID" value="MDP4098930.1"/>
    <property type="molecule type" value="Genomic_DNA"/>
</dbReference>
<dbReference type="InterPro" id="IPR017911">
    <property type="entry name" value="MacB-like_ATP-bd"/>
</dbReference>
<evidence type="ECO:0000313" key="6">
    <source>
        <dbReference type="Proteomes" id="UP001241848"/>
    </source>
</evidence>
<dbReference type="GO" id="GO:0005524">
    <property type="term" value="F:ATP binding"/>
    <property type="evidence" value="ECO:0007669"/>
    <property type="project" value="UniProtKB-KW"/>
</dbReference>
<organism evidence="5 6">
    <name type="scientific">Paenibacillus zeirhizosphaerae</name>
    <dbReference type="NCBI Taxonomy" id="2987519"/>
    <lineage>
        <taxon>Bacteria</taxon>
        <taxon>Bacillati</taxon>
        <taxon>Bacillota</taxon>
        <taxon>Bacilli</taxon>
        <taxon>Bacillales</taxon>
        <taxon>Paenibacillaceae</taxon>
        <taxon>Paenibacillus</taxon>
    </lineage>
</organism>
<gene>
    <name evidence="5" type="ORF">OIN60_19585</name>
</gene>
<evidence type="ECO:0000259" key="4">
    <source>
        <dbReference type="PROSITE" id="PS50893"/>
    </source>
</evidence>
<dbReference type="RefSeq" id="WP_305756550.1">
    <property type="nucleotide sequence ID" value="NZ_JAPCKK010000031.1"/>
</dbReference>
<name>A0ABT9FWB8_9BACL</name>
<proteinExistence type="predicted"/>
<evidence type="ECO:0000313" key="5">
    <source>
        <dbReference type="EMBL" id="MDP4098930.1"/>
    </source>
</evidence>
<keyword evidence="3 5" id="KW-0067">ATP-binding</keyword>
<dbReference type="Pfam" id="PF00005">
    <property type="entry name" value="ABC_tran"/>
    <property type="match status" value="1"/>
</dbReference>
<dbReference type="PROSITE" id="PS00211">
    <property type="entry name" value="ABC_TRANSPORTER_1"/>
    <property type="match status" value="1"/>
</dbReference>
<dbReference type="SUPFAM" id="SSF52540">
    <property type="entry name" value="P-loop containing nucleoside triphosphate hydrolases"/>
    <property type="match status" value="1"/>
</dbReference>
<dbReference type="SMART" id="SM00382">
    <property type="entry name" value="AAA"/>
    <property type="match status" value="1"/>
</dbReference>
<dbReference type="PROSITE" id="PS50893">
    <property type="entry name" value="ABC_TRANSPORTER_2"/>
    <property type="match status" value="1"/>
</dbReference>
<dbReference type="InterPro" id="IPR027417">
    <property type="entry name" value="P-loop_NTPase"/>
</dbReference>
<dbReference type="InterPro" id="IPR003439">
    <property type="entry name" value="ABC_transporter-like_ATP-bd"/>
</dbReference>